<dbReference type="GeneID" id="103384767"/>
<feature type="domain" description="AJAP1/PANP C-terminal" evidence="9">
    <location>
        <begin position="183"/>
        <end position="373"/>
    </location>
</feature>
<keyword evidence="3 8" id="KW-0732">Signal</keyword>
<dbReference type="PANTHER" id="PTHR32422:SF0">
    <property type="entry name" value="ADHERENS JUNCTION-ASSOCIATED PROTEIN 1"/>
    <property type="match status" value="1"/>
</dbReference>
<keyword evidence="5 7" id="KW-0472">Membrane</keyword>
<protein>
    <submittedName>
        <fullName evidence="10">Adherens junctions associated protein 1</fullName>
    </submittedName>
</protein>
<evidence type="ECO:0000256" key="6">
    <source>
        <dbReference type="SAM" id="MobiDB-lite"/>
    </source>
</evidence>
<evidence type="ECO:0000256" key="8">
    <source>
        <dbReference type="SAM" id="SignalP"/>
    </source>
</evidence>
<name>A0A3P8V059_CYNSE</name>
<dbReference type="OrthoDB" id="9949932at2759"/>
<evidence type="ECO:0000256" key="7">
    <source>
        <dbReference type="SAM" id="Phobius"/>
    </source>
</evidence>
<evidence type="ECO:0000256" key="2">
    <source>
        <dbReference type="ARBA" id="ARBA00022692"/>
    </source>
</evidence>
<dbReference type="AlphaFoldDB" id="A0A3P8V059"/>
<dbReference type="GO" id="GO:0044291">
    <property type="term" value="C:cell-cell contact zone"/>
    <property type="evidence" value="ECO:0007669"/>
    <property type="project" value="TreeGrafter"/>
</dbReference>
<evidence type="ECO:0000256" key="1">
    <source>
        <dbReference type="ARBA" id="ARBA00004479"/>
    </source>
</evidence>
<keyword evidence="11" id="KW-1185">Reference proteome</keyword>
<dbReference type="OMA" id="GQAACKE"/>
<dbReference type="Proteomes" id="UP000265120">
    <property type="component" value="Chromosome 10"/>
</dbReference>
<dbReference type="Ensembl" id="ENSCSET00000005934.1">
    <property type="protein sequence ID" value="ENSCSEP00000005870.1"/>
    <property type="gene ID" value="ENSCSEG00000003796.1"/>
</dbReference>
<reference evidence="10" key="2">
    <citation type="submission" date="2025-08" db="UniProtKB">
        <authorList>
            <consortium name="Ensembl"/>
        </authorList>
    </citation>
    <scope>IDENTIFICATION</scope>
</reference>
<reference evidence="10" key="3">
    <citation type="submission" date="2025-09" db="UniProtKB">
        <authorList>
            <consortium name="Ensembl"/>
        </authorList>
    </citation>
    <scope>IDENTIFICATION</scope>
</reference>
<feature type="chain" id="PRO_5018053218" evidence="8">
    <location>
        <begin position="41"/>
        <end position="396"/>
    </location>
</feature>
<evidence type="ECO:0000256" key="4">
    <source>
        <dbReference type="ARBA" id="ARBA00022989"/>
    </source>
</evidence>
<comment type="subcellular location">
    <subcellularLocation>
        <location evidence="1">Membrane</location>
        <topology evidence="1">Single-pass type I membrane protein</topology>
    </subcellularLocation>
</comment>
<dbReference type="InParanoid" id="A0A3P8V059"/>
<dbReference type="GO" id="GO:0005912">
    <property type="term" value="C:adherens junction"/>
    <property type="evidence" value="ECO:0007669"/>
    <property type="project" value="TreeGrafter"/>
</dbReference>
<dbReference type="RefSeq" id="XP_008316640.1">
    <property type="nucleotide sequence ID" value="XM_008318418.3"/>
</dbReference>
<evidence type="ECO:0000313" key="10">
    <source>
        <dbReference type="Ensembl" id="ENSCSEP00000005870.1"/>
    </source>
</evidence>
<dbReference type="GO" id="GO:0009898">
    <property type="term" value="C:cytoplasmic side of plasma membrane"/>
    <property type="evidence" value="ECO:0007669"/>
    <property type="project" value="TreeGrafter"/>
</dbReference>
<dbReference type="KEGG" id="csem:103384767"/>
<feature type="transmembrane region" description="Helical" evidence="7">
    <location>
        <begin position="269"/>
        <end position="289"/>
    </location>
</feature>
<sequence length="396" mass="43599">MWIKRSPVRSSSALRPSSCVGHRVWILLVMTHLTLDFTVCSPLTQGLVLKLKPNMVTRLRPPSQPLWDMSNKLHWRKVSPLTPHLLNPVPPPKDNGAAIGPKIKGQQHWKPAHKDKAACRECQFLQYSQTGGPLAALADAPTPLSSGSKGKTMRLLLRGKRQLKVANDDKSPDGRATTVAGFIDWGPTGPDAVEGDERSEPNVTLFLRVLSTTVSTTTSTTSRPTKRTLTVATTPEPKRLTTTKAPFSSETIKPPKPLGDTPGLAVHQIITITVSLIMVIAALITTLVLKNCCAQSGNGRHNSHQRKIHQQEESCQNLTDFTPARVPSKVDIFTAYNDSLQCSHECIRTAVPIYTDEMIQQTPVYKSAYNGNRPSPTERQLIPVAFVSEKWFEISC</sequence>
<dbReference type="Pfam" id="PF15298">
    <property type="entry name" value="AJAP1_PANP_C"/>
    <property type="match status" value="1"/>
</dbReference>
<feature type="region of interest" description="Disordered" evidence="6">
    <location>
        <begin position="166"/>
        <end position="198"/>
    </location>
</feature>
<evidence type="ECO:0000256" key="3">
    <source>
        <dbReference type="ARBA" id="ARBA00022729"/>
    </source>
</evidence>
<evidence type="ECO:0000313" key="11">
    <source>
        <dbReference type="Proteomes" id="UP000265120"/>
    </source>
</evidence>
<dbReference type="PANTHER" id="PTHR32422">
    <property type="entry name" value="ADHERENS JUNCTION-ASSOCIATED PROTEIN 1"/>
    <property type="match status" value="1"/>
</dbReference>
<dbReference type="STRING" id="244447.ENSCSEP00000005870"/>
<organism evidence="10 11">
    <name type="scientific">Cynoglossus semilaevis</name>
    <name type="common">Tongue sole</name>
    <dbReference type="NCBI Taxonomy" id="244447"/>
    <lineage>
        <taxon>Eukaryota</taxon>
        <taxon>Metazoa</taxon>
        <taxon>Chordata</taxon>
        <taxon>Craniata</taxon>
        <taxon>Vertebrata</taxon>
        <taxon>Euteleostomi</taxon>
        <taxon>Actinopterygii</taxon>
        <taxon>Neopterygii</taxon>
        <taxon>Teleostei</taxon>
        <taxon>Neoteleostei</taxon>
        <taxon>Acanthomorphata</taxon>
        <taxon>Carangaria</taxon>
        <taxon>Pleuronectiformes</taxon>
        <taxon>Pleuronectoidei</taxon>
        <taxon>Cynoglossidae</taxon>
        <taxon>Cynoglossinae</taxon>
        <taxon>Cynoglossus</taxon>
    </lineage>
</organism>
<feature type="signal peptide" evidence="8">
    <location>
        <begin position="1"/>
        <end position="40"/>
    </location>
</feature>
<dbReference type="InterPro" id="IPR029198">
    <property type="entry name" value="AJAP1_PANP_C"/>
</dbReference>
<accession>A0A3P8V059</accession>
<keyword evidence="2 7" id="KW-0812">Transmembrane</keyword>
<keyword evidence="4 7" id="KW-1133">Transmembrane helix</keyword>
<reference evidence="10 11" key="1">
    <citation type="journal article" date="2014" name="Nat. Genet.">
        <title>Whole-genome sequence of a flatfish provides insights into ZW sex chromosome evolution and adaptation to a benthic lifestyle.</title>
        <authorList>
            <person name="Chen S."/>
            <person name="Zhang G."/>
            <person name="Shao C."/>
            <person name="Huang Q."/>
            <person name="Liu G."/>
            <person name="Zhang P."/>
            <person name="Song W."/>
            <person name="An N."/>
            <person name="Chalopin D."/>
            <person name="Volff J.N."/>
            <person name="Hong Y."/>
            <person name="Li Q."/>
            <person name="Sha Z."/>
            <person name="Zhou H."/>
            <person name="Xie M."/>
            <person name="Yu Q."/>
            <person name="Liu Y."/>
            <person name="Xiang H."/>
            <person name="Wang N."/>
            <person name="Wu K."/>
            <person name="Yang C."/>
            <person name="Zhou Q."/>
            <person name="Liao X."/>
            <person name="Yang L."/>
            <person name="Hu Q."/>
            <person name="Zhang J."/>
            <person name="Meng L."/>
            <person name="Jin L."/>
            <person name="Tian Y."/>
            <person name="Lian J."/>
            <person name="Yang J."/>
            <person name="Miao G."/>
            <person name="Liu S."/>
            <person name="Liang Z."/>
            <person name="Yan F."/>
            <person name="Li Y."/>
            <person name="Sun B."/>
            <person name="Zhang H."/>
            <person name="Zhang J."/>
            <person name="Zhu Y."/>
            <person name="Du M."/>
            <person name="Zhao Y."/>
            <person name="Schartl M."/>
            <person name="Tang Q."/>
            <person name="Wang J."/>
        </authorList>
    </citation>
    <scope>NUCLEOTIDE SEQUENCE</scope>
</reference>
<evidence type="ECO:0000259" key="9">
    <source>
        <dbReference type="Pfam" id="PF15298"/>
    </source>
</evidence>
<dbReference type="CTD" id="55966"/>
<dbReference type="InterPro" id="IPR039239">
    <property type="entry name" value="AJAP1"/>
</dbReference>
<dbReference type="GeneTree" id="ENSGT00510000048586"/>
<evidence type="ECO:0000256" key="5">
    <source>
        <dbReference type="ARBA" id="ARBA00023136"/>
    </source>
</evidence>
<proteinExistence type="predicted"/>
<dbReference type="GO" id="GO:0008013">
    <property type="term" value="F:beta-catenin binding"/>
    <property type="evidence" value="ECO:0007669"/>
    <property type="project" value="TreeGrafter"/>
</dbReference>